<dbReference type="OrthoDB" id="1577640at2759"/>
<dbReference type="EMBL" id="ML737671">
    <property type="protein sequence ID" value="KAE8363618.1"/>
    <property type="molecule type" value="Genomic_DNA"/>
</dbReference>
<feature type="domain" description="NACHT" evidence="4">
    <location>
        <begin position="403"/>
        <end position="552"/>
    </location>
</feature>
<evidence type="ECO:0000259" key="4">
    <source>
        <dbReference type="PROSITE" id="PS50837"/>
    </source>
</evidence>
<dbReference type="InterPro" id="IPR027417">
    <property type="entry name" value="P-loop_NTPase"/>
</dbReference>
<dbReference type="GeneID" id="43657160"/>
<dbReference type="GO" id="GO:0009116">
    <property type="term" value="P:nucleoside metabolic process"/>
    <property type="evidence" value="ECO:0007669"/>
    <property type="project" value="InterPro"/>
</dbReference>
<dbReference type="Pfam" id="PF24883">
    <property type="entry name" value="NPHP3_N"/>
    <property type="match status" value="1"/>
</dbReference>
<feature type="transmembrane region" description="Helical" evidence="3">
    <location>
        <begin position="1165"/>
        <end position="1185"/>
    </location>
</feature>
<dbReference type="AlphaFoldDB" id="A0A5N7A2E9"/>
<dbReference type="Gene3D" id="3.40.50.300">
    <property type="entry name" value="P-loop containing nucleotide triphosphate hydrolases"/>
    <property type="match status" value="1"/>
</dbReference>
<dbReference type="SUPFAM" id="SSF53167">
    <property type="entry name" value="Purine and uridine phosphorylases"/>
    <property type="match status" value="1"/>
</dbReference>
<evidence type="ECO:0000256" key="3">
    <source>
        <dbReference type="SAM" id="Phobius"/>
    </source>
</evidence>
<accession>A0A5N7A2E9</accession>
<dbReference type="PANTHER" id="PTHR46082">
    <property type="entry name" value="ATP/GTP-BINDING PROTEIN-RELATED"/>
    <property type="match status" value="1"/>
</dbReference>
<evidence type="ECO:0000313" key="6">
    <source>
        <dbReference type="Proteomes" id="UP000326268"/>
    </source>
</evidence>
<feature type="transmembrane region" description="Helical" evidence="3">
    <location>
        <begin position="1134"/>
        <end position="1158"/>
    </location>
</feature>
<feature type="region of interest" description="Disordered" evidence="2">
    <location>
        <begin position="715"/>
        <end position="749"/>
    </location>
</feature>
<proteinExistence type="predicted"/>
<dbReference type="InterPro" id="IPR056884">
    <property type="entry name" value="NPHP3-like_N"/>
</dbReference>
<keyword evidence="1" id="KW-0677">Repeat</keyword>
<organism evidence="5 6">
    <name type="scientific">Aspergillus caelatus</name>
    <dbReference type="NCBI Taxonomy" id="61420"/>
    <lineage>
        <taxon>Eukaryota</taxon>
        <taxon>Fungi</taxon>
        <taxon>Dikarya</taxon>
        <taxon>Ascomycota</taxon>
        <taxon>Pezizomycotina</taxon>
        <taxon>Eurotiomycetes</taxon>
        <taxon>Eurotiomycetidae</taxon>
        <taxon>Eurotiales</taxon>
        <taxon>Aspergillaceae</taxon>
        <taxon>Aspergillus</taxon>
        <taxon>Aspergillus subgen. Circumdati</taxon>
    </lineage>
</organism>
<reference evidence="5 6" key="1">
    <citation type="submission" date="2019-04" db="EMBL/GenBank/DDBJ databases">
        <title>Friends and foes A comparative genomics studyof 23 Aspergillus species from section Flavi.</title>
        <authorList>
            <consortium name="DOE Joint Genome Institute"/>
            <person name="Kjaerbolling I."/>
            <person name="Vesth T."/>
            <person name="Frisvad J.C."/>
            <person name="Nybo J.L."/>
            <person name="Theobald S."/>
            <person name="Kildgaard S."/>
            <person name="Isbrandt T."/>
            <person name="Kuo A."/>
            <person name="Sato A."/>
            <person name="Lyhne E.K."/>
            <person name="Kogle M.E."/>
            <person name="Wiebenga A."/>
            <person name="Kun R.S."/>
            <person name="Lubbers R.J."/>
            <person name="Makela M.R."/>
            <person name="Barry K."/>
            <person name="Chovatia M."/>
            <person name="Clum A."/>
            <person name="Daum C."/>
            <person name="Haridas S."/>
            <person name="He G."/>
            <person name="LaButti K."/>
            <person name="Lipzen A."/>
            <person name="Mondo S."/>
            <person name="Riley R."/>
            <person name="Salamov A."/>
            <person name="Simmons B.A."/>
            <person name="Magnuson J.K."/>
            <person name="Henrissat B."/>
            <person name="Mortensen U.H."/>
            <person name="Larsen T.O."/>
            <person name="Devries R.P."/>
            <person name="Grigoriev I.V."/>
            <person name="Machida M."/>
            <person name="Baker S.E."/>
            <person name="Andersen M.R."/>
        </authorList>
    </citation>
    <scope>NUCLEOTIDE SEQUENCE [LARGE SCALE GENOMIC DNA]</scope>
    <source>
        <strain evidence="5 6">CBS 763.97</strain>
    </source>
</reference>
<dbReference type="InterPro" id="IPR053137">
    <property type="entry name" value="NLR-like"/>
</dbReference>
<evidence type="ECO:0000256" key="2">
    <source>
        <dbReference type="SAM" id="MobiDB-lite"/>
    </source>
</evidence>
<dbReference type="Gene3D" id="3.40.50.1580">
    <property type="entry name" value="Nucleoside phosphorylase domain"/>
    <property type="match status" value="1"/>
</dbReference>
<protein>
    <recommendedName>
        <fullName evidence="4">NACHT domain-containing protein</fullName>
    </recommendedName>
</protein>
<dbReference type="InterPro" id="IPR007111">
    <property type="entry name" value="NACHT_NTPase"/>
</dbReference>
<name>A0A5N7A2E9_9EURO</name>
<dbReference type="InterPro" id="IPR035994">
    <property type="entry name" value="Nucleoside_phosphorylase_sf"/>
</dbReference>
<evidence type="ECO:0000313" key="5">
    <source>
        <dbReference type="EMBL" id="KAE8363618.1"/>
    </source>
</evidence>
<keyword evidence="3" id="KW-1133">Transmembrane helix</keyword>
<dbReference type="Proteomes" id="UP000326268">
    <property type="component" value="Unassembled WGS sequence"/>
</dbReference>
<dbReference type="PANTHER" id="PTHR46082:SF11">
    <property type="entry name" value="AAA+ ATPASE DOMAIN-CONTAINING PROTEIN-RELATED"/>
    <property type="match status" value="1"/>
</dbReference>
<evidence type="ECO:0000256" key="1">
    <source>
        <dbReference type="ARBA" id="ARBA00022737"/>
    </source>
</evidence>
<keyword evidence="3" id="KW-0812">Transmembrane</keyword>
<gene>
    <name evidence="5" type="ORF">BDV27DRAFT_158635</name>
</gene>
<dbReference type="SUPFAM" id="SSF52540">
    <property type="entry name" value="P-loop containing nucleoside triphosphate hydrolases"/>
    <property type="match status" value="1"/>
</dbReference>
<keyword evidence="6" id="KW-1185">Reference proteome</keyword>
<dbReference type="PROSITE" id="PS50837">
    <property type="entry name" value="NACHT"/>
    <property type="match status" value="1"/>
</dbReference>
<keyword evidence="3" id="KW-0472">Membrane</keyword>
<dbReference type="RefSeq" id="XP_031926699.1">
    <property type="nucleotide sequence ID" value="XM_032072714.1"/>
</dbReference>
<sequence length="1191" mass="134054">MSEPAQYTVGWICALETEYAAARAFLDKRHSQPKILSPVDYNVYTLGEIGGHQVVIAAPLVPYGTSAARVARDMVISFPDIRFWLIVGIGGGAPTKEDIRLGDVVVSSSQSRHGGLLQYDMGKELQKEEFHPIGFSGQPPTILLTAVYRLQARYALEGHRIKESIQAVLKGNKSLRQKYTRPHSETDRLYESQFTHPNSQASCAECCDDSRLIFRPRRREGEDPTIHYGLIASTNMAIKDAIFRDKLAADQDVLCFETEAVGLMNHIPCLVIRGICDYTDSHKSKEWQGYAAIVAAAYAKELLSQIDCRRVYVEPKVSEVMEETQTQLDITSEDGDMIHSIDSGSAEEIDAMLQSFNFQDLPVAEGAELGIYIDQREEFIIGARTELLLKKIDEWAVLPEGKCLFWLNGDPGTGKSTIARTVAKTFQERRLLGASFFFTSGKGDRGNAALFFPTITTQLFTRIPRLRAAILQVLRDNPGISAKPLKEQFDKLLLEPLLSLERPKHQSSPLVIVIDALDECDGDNDIRAILQLLPHVQELNSIRLRFFITSRPYSSIQRGFQSIRNSYQDLNLHSAYENEDCIQSDIESIFSEASILSSQSSQGELRAIAISELASLLLNDDKLRALFPTAMLRVGPDRFQRNFTRILKKFGRNLKGEAANELQSQAAHFVQLSAQRTATEIRKMLQQDNTKLPIEQRSDAPKAARVNAWLESQKEDHTKLHFEDPPDAYTNGSSTESDSDDPEGPEQASFSSLEGVQRFLLTTHAFMYLCQEFSEWLELKKTEGDTDRNKNIKKGSPSISTDSRGTRIEMICSSWWLRLKNICSPPAAGYERIHYRCGCGELSYIDVKELSIGGIEKARQSLLASIAAVSNGRHNSPSSNYIYPPPQAHLNDRVSVTVSNRNSALNNAANGQPLQSTVIGNIQAEGTMSQNQEAQFLLMCVNTKNSTMLVHIEVGSLTSDQYLFQQMHQEYQRVRKEHEFRIANTLPSWVCNLLRTISIKIPTLLSLPQRFNFPLILSSVLSKLHLHKVSSGDFVRFQLVPIGMETCPRWFKTRTIPPEAEVKAKRYIYKPVPMEDVEFVDIPLQHLLKPGPHTDTFWLNRFPKKIREPLIRLPGDDGQRIIGWGIRINECLNWSMILFSIFLILLAIGVSVVLYATITADNSSAFAFGAFMVAMITVYLTYQYFAWKEVE</sequence>
<feature type="compositionally biased region" description="Basic and acidic residues" evidence="2">
    <location>
        <begin position="715"/>
        <end position="724"/>
    </location>
</feature>
<dbReference type="GO" id="GO:0003824">
    <property type="term" value="F:catalytic activity"/>
    <property type="evidence" value="ECO:0007669"/>
    <property type="project" value="InterPro"/>
</dbReference>